<dbReference type="NCBIfam" id="TIGR02417">
    <property type="entry name" value="fruct_sucro_rep"/>
    <property type="match status" value="1"/>
</dbReference>
<dbReference type="eggNOG" id="COG1609">
    <property type="taxonomic scope" value="Bacteria"/>
</dbReference>
<proteinExistence type="predicted"/>
<organism evidence="6 8">
    <name type="scientific">Rahnella sp. (strain Y9602)</name>
    <dbReference type="NCBI Taxonomy" id="2703885"/>
    <lineage>
        <taxon>Bacteria</taxon>
        <taxon>Pseudomonadati</taxon>
        <taxon>Pseudomonadota</taxon>
        <taxon>Gammaproteobacteria</taxon>
        <taxon>Enterobacterales</taxon>
        <taxon>Yersiniaceae</taxon>
        <taxon>Rahnella</taxon>
    </lineage>
</organism>
<sequence length="351" mass="39267">MSFRTTEYGAVKKTKRITISGIAELAGVSKSTASQVLNGHSKKFRISDPTRDRVLAVAAEHHYQPSIHARSLNVSRSFTLGLVVPEMTNYGFAACSNELETLCRENGMQLLIACTDENTSQETMVVNNLIQRQVDGLIVASSMLSDAEYVKISQQVPVVLFDRHMQDTQLPIVVCEAIESSAELVSRIAKIQRDEFYFIGGQPRISPTRDRLAGYQLGLQRAGVSLDPDWIVYGNYHPSSGYEMFAQLCARLGRPPKALFVASCGLMEGVLRYMSQHQLLESDIHLCSFDDHYLYDSLSVKIDTVAQDCGELAMHCFSMISDLMNEHPIAQPQCFLTPKLHWRSPHFSQIK</sequence>
<dbReference type="OrthoDB" id="7055227at2"/>
<dbReference type="SMART" id="SM00354">
    <property type="entry name" value="HTH_LACI"/>
    <property type="match status" value="1"/>
</dbReference>
<dbReference type="PANTHER" id="PTHR30146:SF45">
    <property type="entry name" value="CATABOLITE REPRESSOR_ACTIVATOR"/>
    <property type="match status" value="1"/>
</dbReference>
<dbReference type="CDD" id="cd01392">
    <property type="entry name" value="HTH_LacI"/>
    <property type="match status" value="1"/>
</dbReference>
<keyword evidence="1" id="KW-0678">Repressor</keyword>
<dbReference type="SUPFAM" id="SSF47413">
    <property type="entry name" value="lambda repressor-like DNA-binding domains"/>
    <property type="match status" value="1"/>
</dbReference>
<dbReference type="KEGG" id="rah:Rahaq_4815"/>
<dbReference type="Gene3D" id="1.10.260.40">
    <property type="entry name" value="lambda repressor-like DNA-binding domains"/>
    <property type="match status" value="1"/>
</dbReference>
<accession>A0A0H3FH06</accession>
<dbReference type="InterPro" id="IPR000843">
    <property type="entry name" value="HTH_LacI"/>
</dbReference>
<name>A0A0H3FH06_RAHSY</name>
<dbReference type="InterPro" id="IPR010982">
    <property type="entry name" value="Lambda_DNA-bd_dom_sf"/>
</dbReference>
<geneLocation type="plasmid" evidence="6 8">
    <name>pRAHAQ01</name>
</geneLocation>
<evidence type="ECO:0000256" key="4">
    <source>
        <dbReference type="ARBA" id="ARBA00023163"/>
    </source>
</evidence>
<dbReference type="PROSITE" id="PS50932">
    <property type="entry name" value="HTH_LACI_2"/>
    <property type="match status" value="1"/>
</dbReference>
<feature type="domain" description="HTH lacI-type" evidence="5">
    <location>
        <begin position="17"/>
        <end position="74"/>
    </location>
</feature>
<dbReference type="GO" id="GO:0003700">
    <property type="term" value="F:DNA-binding transcription factor activity"/>
    <property type="evidence" value="ECO:0007669"/>
    <property type="project" value="TreeGrafter"/>
</dbReference>
<dbReference type="Pfam" id="PF13377">
    <property type="entry name" value="Peripla_BP_3"/>
    <property type="match status" value="1"/>
</dbReference>
<dbReference type="InterPro" id="IPR012781">
    <property type="entry name" value="Fruct_sucro_rep"/>
</dbReference>
<evidence type="ECO:0000313" key="9">
    <source>
        <dbReference type="Proteomes" id="UP001598201"/>
    </source>
</evidence>
<evidence type="ECO:0000256" key="1">
    <source>
        <dbReference type="ARBA" id="ARBA00022491"/>
    </source>
</evidence>
<dbReference type="Pfam" id="PF00356">
    <property type="entry name" value="LacI"/>
    <property type="match status" value="1"/>
</dbReference>
<keyword evidence="2" id="KW-0805">Transcription regulation</keyword>
<dbReference type="GO" id="GO:0009750">
    <property type="term" value="P:response to fructose"/>
    <property type="evidence" value="ECO:0007669"/>
    <property type="project" value="InterPro"/>
</dbReference>
<protein>
    <submittedName>
        <fullName evidence="7">LacI family DNA-binding transcriptional regulator</fullName>
    </submittedName>
    <submittedName>
        <fullName evidence="6">Transcriptional regulator, LacI family</fullName>
    </submittedName>
</protein>
<dbReference type="Proteomes" id="UP001598201">
    <property type="component" value="Unassembled WGS sequence"/>
</dbReference>
<evidence type="ECO:0000313" key="8">
    <source>
        <dbReference type="Proteomes" id="UP000007257"/>
    </source>
</evidence>
<reference evidence="6 8" key="2">
    <citation type="journal article" date="2012" name="J. Bacteriol.">
        <title>Complete Genome Sequence of Rahnella sp. Strain Y9602, a Gammaproteobacterium Isolate from Metal- and Radionuclide-Contaminated Soil.</title>
        <authorList>
            <person name="Martinez R.J."/>
            <person name="Bruce D."/>
            <person name="Detter C."/>
            <person name="Goodwin L.A."/>
            <person name="Han J."/>
            <person name="Han C.S."/>
            <person name="Held B."/>
            <person name="Land M.L."/>
            <person name="Mikhailova N."/>
            <person name="Nolan M."/>
            <person name="Pennacchio L."/>
            <person name="Pitluck S."/>
            <person name="Tapia R."/>
            <person name="Woyke T."/>
            <person name="Sobecky P.A."/>
        </authorList>
    </citation>
    <scope>NUCLEOTIDE SEQUENCE [LARGE SCALE GENOMIC DNA]</scope>
    <source>
        <strain evidence="6 8">Y9602</strain>
        <plasmid evidence="6 8">pRAHAQ01</plasmid>
    </source>
</reference>
<keyword evidence="4" id="KW-0804">Transcription</keyword>
<keyword evidence="3 7" id="KW-0238">DNA-binding</keyword>
<dbReference type="GeneID" id="95420424"/>
<dbReference type="SUPFAM" id="SSF53822">
    <property type="entry name" value="Periplasmic binding protein-like I"/>
    <property type="match status" value="1"/>
</dbReference>
<dbReference type="PANTHER" id="PTHR30146">
    <property type="entry name" value="LACI-RELATED TRANSCRIPTIONAL REPRESSOR"/>
    <property type="match status" value="1"/>
</dbReference>
<dbReference type="RefSeq" id="WP_013578075.1">
    <property type="nucleotide sequence ID" value="NC_015062.1"/>
</dbReference>
<gene>
    <name evidence="6" type="ordered locus">Rahaq_4815</name>
    <name evidence="7" type="ORF">ACFPK4_10680</name>
</gene>
<evidence type="ECO:0000259" key="5">
    <source>
        <dbReference type="PROSITE" id="PS50932"/>
    </source>
</evidence>
<dbReference type="EMBL" id="CP002506">
    <property type="protein sequence ID" value="ADW76394.1"/>
    <property type="molecule type" value="Genomic_DNA"/>
</dbReference>
<dbReference type="InterPro" id="IPR046335">
    <property type="entry name" value="LacI/GalR-like_sensor"/>
</dbReference>
<reference evidence="8" key="1">
    <citation type="submission" date="2011-01" db="EMBL/GenBank/DDBJ databases">
        <title>Complete sequence of plasmid1 of Rahnella sp. Y9602.</title>
        <authorList>
            <consortium name="US DOE Joint Genome Institute"/>
            <person name="Lucas S."/>
            <person name="Copeland A."/>
            <person name="Lapidus A."/>
            <person name="Cheng J.-F."/>
            <person name="Goodwin L."/>
            <person name="Pitluck S."/>
            <person name="Lu M."/>
            <person name="Detter J.C."/>
            <person name="Han C."/>
            <person name="Tapia R."/>
            <person name="Land M."/>
            <person name="Hauser L."/>
            <person name="Kyrpides N."/>
            <person name="Ivanova N."/>
            <person name="Ovchinnikova G."/>
            <person name="Pagani I."/>
            <person name="Sobecky P.A."/>
            <person name="Martinez R.J."/>
            <person name="Woyke T."/>
        </authorList>
    </citation>
    <scope>NUCLEOTIDE SEQUENCE [LARGE SCALE GENOMIC DNA]</scope>
    <source>
        <strain evidence="8">Y9602</strain>
        <plasmid evidence="8">pRAHAQ01</plasmid>
    </source>
</reference>
<dbReference type="Proteomes" id="UP000007257">
    <property type="component" value="Plasmid pRAHAQ01"/>
</dbReference>
<keyword evidence="6" id="KW-0614">Plasmid</keyword>
<evidence type="ECO:0000256" key="3">
    <source>
        <dbReference type="ARBA" id="ARBA00023125"/>
    </source>
</evidence>
<keyword evidence="9" id="KW-1185">Reference proteome</keyword>
<evidence type="ECO:0000313" key="7">
    <source>
        <dbReference type="EMBL" id="MFD3224001.1"/>
    </source>
</evidence>
<dbReference type="GO" id="GO:0000976">
    <property type="term" value="F:transcription cis-regulatory region binding"/>
    <property type="evidence" value="ECO:0007669"/>
    <property type="project" value="TreeGrafter"/>
</dbReference>
<dbReference type="EMBL" id="JBHUCJ010000020">
    <property type="protein sequence ID" value="MFD3224001.1"/>
    <property type="molecule type" value="Genomic_DNA"/>
</dbReference>
<reference evidence="7 9" key="3">
    <citation type="submission" date="2024-09" db="EMBL/GenBank/DDBJ databases">
        <title>Genomes of Rahnella.</title>
        <authorList>
            <person name="Mnguni F.C."/>
            <person name="Shin G.Y."/>
            <person name="Coutinho T."/>
        </authorList>
    </citation>
    <scope>NUCLEOTIDE SEQUENCE [LARGE SCALE GENOMIC DNA]</scope>
    <source>
        <strain evidence="7 9">20WA0057</strain>
    </source>
</reference>
<dbReference type="AlphaFoldDB" id="A0A0H3FH06"/>
<dbReference type="CDD" id="cd06274">
    <property type="entry name" value="PBP1_FruR"/>
    <property type="match status" value="1"/>
</dbReference>
<evidence type="ECO:0000256" key="2">
    <source>
        <dbReference type="ARBA" id="ARBA00023015"/>
    </source>
</evidence>
<dbReference type="InterPro" id="IPR028082">
    <property type="entry name" value="Peripla_BP_I"/>
</dbReference>
<evidence type="ECO:0000313" key="6">
    <source>
        <dbReference type="EMBL" id="ADW76394.1"/>
    </source>
</evidence>
<dbReference type="HOGENOM" id="CLU_037628_6_0_6"/>
<dbReference type="Gene3D" id="3.40.50.2300">
    <property type="match status" value="2"/>
</dbReference>